<reference evidence="1 2" key="1">
    <citation type="submission" date="2016-05" db="EMBL/GenBank/DDBJ databases">
        <title>Bacillus thuringiensis and Bacillus weihenstephanensis as novel biocontrol agents of wilt causing Verticillium species.</title>
        <authorList>
            <person name="Hollensteiner J."/>
            <person name="Wemheuer F."/>
            <person name="Harting R."/>
            <person name="Kolarzyk A."/>
            <person name="Diaz-Valerio S."/>
            <person name="Poehlein A."/>
            <person name="Brzuszkiewicz E."/>
            <person name="Nesemann K."/>
            <person name="Braus-Stromeyer S."/>
            <person name="Braus G."/>
            <person name="Daniel R."/>
            <person name="Liesegang H."/>
        </authorList>
    </citation>
    <scope>NUCLEOTIDE SEQUENCE [LARGE SCALE GENOMIC DNA]</scope>
    <source>
        <strain evidence="1 2">GOE8</strain>
    </source>
</reference>
<dbReference type="AlphaFoldDB" id="A0A1E8B604"/>
<name>A0A1E8B604_BACMY</name>
<evidence type="ECO:0000313" key="1">
    <source>
        <dbReference type="EMBL" id="OFD77949.1"/>
    </source>
</evidence>
<organism evidence="1 2">
    <name type="scientific">Bacillus mycoides</name>
    <dbReference type="NCBI Taxonomy" id="1405"/>
    <lineage>
        <taxon>Bacteria</taxon>
        <taxon>Bacillati</taxon>
        <taxon>Bacillota</taxon>
        <taxon>Bacilli</taxon>
        <taxon>Bacillales</taxon>
        <taxon>Bacillaceae</taxon>
        <taxon>Bacillus</taxon>
        <taxon>Bacillus cereus group</taxon>
    </lineage>
</organism>
<accession>A0A1E8B604</accession>
<proteinExistence type="predicted"/>
<dbReference type="EMBL" id="LXLT01000037">
    <property type="protein sequence ID" value="OFD77949.1"/>
    <property type="molecule type" value="Genomic_DNA"/>
</dbReference>
<comment type="caution">
    <text evidence="1">The sequence shown here is derived from an EMBL/GenBank/DDBJ whole genome shotgun (WGS) entry which is preliminary data.</text>
</comment>
<gene>
    <name evidence="1" type="ORF">BWGOE8_30030</name>
</gene>
<protein>
    <submittedName>
        <fullName evidence="1">Uncharacterized protein</fullName>
    </submittedName>
</protein>
<sequence length="156" mass="19025">MTMKIYYCDEWSDIKKKPWNILDDRDAYTYHQKHEPYTAVLTEDENLKYIVNVTNEWVSVGFYDDLIRKYLNYDFEVMSDSKIFLRTATYWEYDDETDTEVSSLILGFRENGYIAMEKRDLKTGLFEEREISDTLERNWDVFPEFGHYIHLCREER</sequence>
<dbReference type="Proteomes" id="UP000175706">
    <property type="component" value="Unassembled WGS sequence"/>
</dbReference>
<evidence type="ECO:0000313" key="2">
    <source>
        <dbReference type="Proteomes" id="UP000175706"/>
    </source>
</evidence>
<dbReference type="PATRIC" id="fig|86662.25.peg.3060"/>